<feature type="transmembrane region" description="Helical" evidence="1">
    <location>
        <begin position="65"/>
        <end position="88"/>
    </location>
</feature>
<keyword evidence="3" id="KW-1185">Reference proteome</keyword>
<keyword evidence="1" id="KW-0812">Transmembrane</keyword>
<sequence>MYETVRAILGKNEAHVAALRCVFLNGVYRLGLIVEVVFHLYAMVRECRKAVFILSWIPSLDIFDHAALLLFCLACVTLHGSCAGLVVASHFNIVPATVSLFANDADRHYHALLCISHFVSAGMYLGKAAWYHYRDNDGQCPIAFPVQIYQELRNAREVELRHHARVPSRARQQNSSHESKPLSLVLFAFGRFDSSRRL</sequence>
<accession>A0A1V9XKY7</accession>
<evidence type="ECO:0000313" key="3">
    <source>
        <dbReference type="Proteomes" id="UP000192247"/>
    </source>
</evidence>
<protein>
    <submittedName>
        <fullName evidence="2">Uncharacterized protein</fullName>
    </submittedName>
</protein>
<name>A0A1V9XKY7_9ACAR</name>
<evidence type="ECO:0000256" key="1">
    <source>
        <dbReference type="SAM" id="Phobius"/>
    </source>
</evidence>
<keyword evidence="1" id="KW-1133">Transmembrane helix</keyword>
<organism evidence="2 3">
    <name type="scientific">Tropilaelaps mercedesae</name>
    <dbReference type="NCBI Taxonomy" id="418985"/>
    <lineage>
        <taxon>Eukaryota</taxon>
        <taxon>Metazoa</taxon>
        <taxon>Ecdysozoa</taxon>
        <taxon>Arthropoda</taxon>
        <taxon>Chelicerata</taxon>
        <taxon>Arachnida</taxon>
        <taxon>Acari</taxon>
        <taxon>Parasitiformes</taxon>
        <taxon>Mesostigmata</taxon>
        <taxon>Gamasina</taxon>
        <taxon>Dermanyssoidea</taxon>
        <taxon>Laelapidae</taxon>
        <taxon>Tropilaelaps</taxon>
    </lineage>
</organism>
<keyword evidence="1" id="KW-0472">Membrane</keyword>
<reference evidence="2 3" key="1">
    <citation type="journal article" date="2017" name="Gigascience">
        <title>Draft genome of the honey bee ectoparasitic mite, Tropilaelaps mercedesae, is shaped by the parasitic life history.</title>
        <authorList>
            <person name="Dong X."/>
            <person name="Armstrong S.D."/>
            <person name="Xia D."/>
            <person name="Makepeace B.L."/>
            <person name="Darby A.C."/>
            <person name="Kadowaki T."/>
        </authorList>
    </citation>
    <scope>NUCLEOTIDE SEQUENCE [LARGE SCALE GENOMIC DNA]</scope>
    <source>
        <strain evidence="2">Wuxi-XJTLU</strain>
    </source>
</reference>
<evidence type="ECO:0000313" key="2">
    <source>
        <dbReference type="EMBL" id="OQR74204.1"/>
    </source>
</evidence>
<dbReference type="OrthoDB" id="5332281at2759"/>
<dbReference type="AlphaFoldDB" id="A0A1V9XKY7"/>
<dbReference type="InParanoid" id="A0A1V9XKY7"/>
<dbReference type="EMBL" id="MNPL01008506">
    <property type="protein sequence ID" value="OQR74204.1"/>
    <property type="molecule type" value="Genomic_DNA"/>
</dbReference>
<proteinExistence type="predicted"/>
<gene>
    <name evidence="2" type="ORF">BIW11_09224</name>
</gene>
<dbReference type="Proteomes" id="UP000192247">
    <property type="component" value="Unassembled WGS sequence"/>
</dbReference>
<feature type="transmembrane region" description="Helical" evidence="1">
    <location>
        <begin position="26"/>
        <end position="44"/>
    </location>
</feature>
<comment type="caution">
    <text evidence="2">The sequence shown here is derived from an EMBL/GenBank/DDBJ whole genome shotgun (WGS) entry which is preliminary data.</text>
</comment>